<name>J3LQS1_ORYBR</name>
<feature type="compositionally biased region" description="Low complexity" evidence="1">
    <location>
        <begin position="91"/>
        <end position="111"/>
    </location>
</feature>
<evidence type="ECO:0000256" key="1">
    <source>
        <dbReference type="SAM" id="MobiDB-lite"/>
    </source>
</evidence>
<keyword evidence="2" id="KW-0732">Signal</keyword>
<feature type="compositionally biased region" description="Basic and acidic residues" evidence="1">
    <location>
        <begin position="213"/>
        <end position="222"/>
    </location>
</feature>
<dbReference type="HOGENOM" id="CLU_916377_0_0_1"/>
<proteinExistence type="predicted"/>
<sequence>MAELLPLYLLLLTLLAVVPFLCLTRSSRRRGSGGSRLPSSPPRTHAVLLRTHDLALRRGPSRRRARPSCGHAGQPRRRVRALQLATGGERSVGSAPSSSSAHAASGRSVPCGRRRPPCRGGVDPATVRRGEPDIENLGVRRGLRCARHHREQVQEPRRVSADDERRMKLLPAKCLPDLFPSLCAAMLLSGMPRWMKQEHQQMMDFIDTIFPEHHEKKAEKGRKDKKRKKGPTKRHISKTSQKEIRPFLTDYMRLKVHISVISFKIRKTNPALSLEIFGGLFPKANKTRNAISYFRPKSPSTSST</sequence>
<feature type="region of interest" description="Disordered" evidence="1">
    <location>
        <begin position="213"/>
        <end position="241"/>
    </location>
</feature>
<organism evidence="3">
    <name type="scientific">Oryza brachyantha</name>
    <name type="common">malo sina</name>
    <dbReference type="NCBI Taxonomy" id="4533"/>
    <lineage>
        <taxon>Eukaryota</taxon>
        <taxon>Viridiplantae</taxon>
        <taxon>Streptophyta</taxon>
        <taxon>Embryophyta</taxon>
        <taxon>Tracheophyta</taxon>
        <taxon>Spermatophyta</taxon>
        <taxon>Magnoliopsida</taxon>
        <taxon>Liliopsida</taxon>
        <taxon>Poales</taxon>
        <taxon>Poaceae</taxon>
        <taxon>BOP clade</taxon>
        <taxon>Oryzoideae</taxon>
        <taxon>Oryzeae</taxon>
        <taxon>Oryzinae</taxon>
        <taxon>Oryza</taxon>
    </lineage>
</organism>
<feature type="chain" id="PRO_5003772891" evidence="2">
    <location>
        <begin position="25"/>
        <end position="304"/>
    </location>
</feature>
<evidence type="ECO:0000313" key="3">
    <source>
        <dbReference type="EnsemblPlants" id="OB03G33970.1"/>
    </source>
</evidence>
<protein>
    <submittedName>
        <fullName evidence="3">Uncharacterized protein</fullName>
    </submittedName>
</protein>
<reference evidence="3" key="1">
    <citation type="journal article" date="2013" name="Nat. Commun.">
        <title>Whole-genome sequencing of Oryza brachyantha reveals mechanisms underlying Oryza genome evolution.</title>
        <authorList>
            <person name="Chen J."/>
            <person name="Huang Q."/>
            <person name="Gao D."/>
            <person name="Wang J."/>
            <person name="Lang Y."/>
            <person name="Liu T."/>
            <person name="Li B."/>
            <person name="Bai Z."/>
            <person name="Luis Goicoechea J."/>
            <person name="Liang C."/>
            <person name="Chen C."/>
            <person name="Zhang W."/>
            <person name="Sun S."/>
            <person name="Liao Y."/>
            <person name="Zhang X."/>
            <person name="Yang L."/>
            <person name="Song C."/>
            <person name="Wang M."/>
            <person name="Shi J."/>
            <person name="Liu G."/>
            <person name="Liu J."/>
            <person name="Zhou H."/>
            <person name="Zhou W."/>
            <person name="Yu Q."/>
            <person name="An N."/>
            <person name="Chen Y."/>
            <person name="Cai Q."/>
            <person name="Wang B."/>
            <person name="Liu B."/>
            <person name="Min J."/>
            <person name="Huang Y."/>
            <person name="Wu H."/>
            <person name="Li Z."/>
            <person name="Zhang Y."/>
            <person name="Yin Y."/>
            <person name="Song W."/>
            <person name="Jiang J."/>
            <person name="Jackson S.A."/>
            <person name="Wing R.A."/>
            <person name="Wang J."/>
            <person name="Chen M."/>
        </authorList>
    </citation>
    <scope>NUCLEOTIDE SEQUENCE [LARGE SCALE GENOMIC DNA]</scope>
    <source>
        <strain evidence="3">cv. IRGC 101232</strain>
    </source>
</reference>
<keyword evidence="4" id="KW-1185">Reference proteome</keyword>
<evidence type="ECO:0000313" key="4">
    <source>
        <dbReference type="Proteomes" id="UP000006038"/>
    </source>
</evidence>
<dbReference type="Gramene" id="OB03G33970.1">
    <property type="protein sequence ID" value="OB03G33970.1"/>
    <property type="gene ID" value="OB03G33970"/>
</dbReference>
<dbReference type="EnsemblPlants" id="OB03G33970.1">
    <property type="protein sequence ID" value="OB03G33970.1"/>
    <property type="gene ID" value="OB03G33970"/>
</dbReference>
<accession>J3LQS1</accession>
<reference evidence="3" key="2">
    <citation type="submission" date="2013-04" db="UniProtKB">
        <authorList>
            <consortium name="EnsemblPlants"/>
        </authorList>
    </citation>
    <scope>IDENTIFICATION</scope>
</reference>
<evidence type="ECO:0000256" key="2">
    <source>
        <dbReference type="SAM" id="SignalP"/>
    </source>
</evidence>
<dbReference type="Proteomes" id="UP000006038">
    <property type="component" value="Chromosome 3"/>
</dbReference>
<feature type="signal peptide" evidence="2">
    <location>
        <begin position="1"/>
        <end position="24"/>
    </location>
</feature>
<dbReference type="AlphaFoldDB" id="J3LQS1"/>
<feature type="region of interest" description="Disordered" evidence="1">
    <location>
        <begin position="56"/>
        <end position="131"/>
    </location>
</feature>
<feature type="compositionally biased region" description="Basic residues" evidence="1">
    <location>
        <begin position="223"/>
        <end position="237"/>
    </location>
</feature>